<sequence>MGRVIENAPVLVEELDRRNAALAAAPGDRDAEMAFWQAAAQLGIWYVVNRGTPEAPQPSGFAQPGIGNLLGVYSTRERAGAVAGPGSTFLGVPMPQALDWLASFGQHGVAGIVMDHPGPWLPLGNLSFLKRWAPAAQAAVSSQPVVASPEVQAATDAYVATKDDRAYDEVVRRIAGGDLLVVLDPQGDGTTPTSIVNHRDERLLLAFTDSTRLGAFYDGKAVQVQQRAGADLLRLVGQDFDVLILDPQHPSSFAATPDSIRNVLG</sequence>
<keyword evidence="3" id="KW-1185">Reference proteome</keyword>
<evidence type="ECO:0000313" key="2">
    <source>
        <dbReference type="EMBL" id="THV09034.1"/>
    </source>
</evidence>
<reference evidence="2 3" key="1">
    <citation type="journal article" date="2009" name="Int. J. Syst. Evol. Microbiol.">
        <title>Nocardioides caeni sp. nov., isolated from wastewater.</title>
        <authorList>
            <person name="Yoon J.H."/>
            <person name="Kang S.J."/>
            <person name="Park S."/>
            <person name="Kim W."/>
            <person name="Oh T.K."/>
        </authorList>
    </citation>
    <scope>NUCLEOTIDE SEQUENCE [LARGE SCALE GENOMIC DNA]</scope>
    <source>
        <strain evidence="2 3">DSM 23134</strain>
    </source>
</reference>
<name>A0A4S8N2P4_9ACTN</name>
<gene>
    <name evidence="2" type="ORF">E9934_17755</name>
</gene>
<dbReference type="Proteomes" id="UP000307087">
    <property type="component" value="Unassembled WGS sequence"/>
</dbReference>
<feature type="domain" description="SseB protein N-terminal" evidence="1">
    <location>
        <begin position="153"/>
        <end position="261"/>
    </location>
</feature>
<dbReference type="Pfam" id="PF07179">
    <property type="entry name" value="SseB"/>
    <property type="match status" value="1"/>
</dbReference>
<dbReference type="OrthoDB" id="3635752at2"/>
<evidence type="ECO:0000259" key="1">
    <source>
        <dbReference type="Pfam" id="PF07179"/>
    </source>
</evidence>
<evidence type="ECO:0000313" key="3">
    <source>
        <dbReference type="Proteomes" id="UP000307087"/>
    </source>
</evidence>
<dbReference type="AlphaFoldDB" id="A0A4S8N2P4"/>
<protein>
    <recommendedName>
        <fullName evidence="1">SseB protein N-terminal domain-containing protein</fullName>
    </recommendedName>
</protein>
<dbReference type="EMBL" id="STGW01000018">
    <property type="protein sequence ID" value="THV09034.1"/>
    <property type="molecule type" value="Genomic_DNA"/>
</dbReference>
<accession>A0A4S8N2P4</accession>
<proteinExistence type="predicted"/>
<organism evidence="2 3">
    <name type="scientific">Nocardioides caeni</name>
    <dbReference type="NCBI Taxonomy" id="574700"/>
    <lineage>
        <taxon>Bacteria</taxon>
        <taxon>Bacillati</taxon>
        <taxon>Actinomycetota</taxon>
        <taxon>Actinomycetes</taxon>
        <taxon>Propionibacteriales</taxon>
        <taxon>Nocardioidaceae</taxon>
        <taxon>Nocardioides</taxon>
    </lineage>
</organism>
<dbReference type="InterPro" id="IPR009839">
    <property type="entry name" value="SseB_N"/>
</dbReference>
<dbReference type="RefSeq" id="WP_136564245.1">
    <property type="nucleotide sequence ID" value="NZ_BAABLS010000004.1"/>
</dbReference>
<comment type="caution">
    <text evidence="2">The sequence shown here is derived from an EMBL/GenBank/DDBJ whole genome shotgun (WGS) entry which is preliminary data.</text>
</comment>